<name>A0AAN6H991_9PEZI</name>
<protein>
    <submittedName>
        <fullName evidence="2">Uncharacterized protein</fullName>
    </submittedName>
</protein>
<gene>
    <name evidence="2" type="ORF">LTR91_022104</name>
</gene>
<feature type="non-terminal residue" evidence="2">
    <location>
        <position position="1"/>
    </location>
</feature>
<organism evidence="2 3">
    <name type="scientific">Friedmanniomyces endolithicus</name>
    <dbReference type="NCBI Taxonomy" id="329885"/>
    <lineage>
        <taxon>Eukaryota</taxon>
        <taxon>Fungi</taxon>
        <taxon>Dikarya</taxon>
        <taxon>Ascomycota</taxon>
        <taxon>Pezizomycotina</taxon>
        <taxon>Dothideomycetes</taxon>
        <taxon>Dothideomycetidae</taxon>
        <taxon>Mycosphaerellales</taxon>
        <taxon>Teratosphaeriaceae</taxon>
        <taxon>Friedmanniomyces</taxon>
    </lineage>
</organism>
<evidence type="ECO:0000256" key="1">
    <source>
        <dbReference type="SAM" id="MobiDB-lite"/>
    </source>
</evidence>
<keyword evidence="3" id="KW-1185">Reference proteome</keyword>
<evidence type="ECO:0000313" key="3">
    <source>
        <dbReference type="Proteomes" id="UP001175353"/>
    </source>
</evidence>
<dbReference type="AlphaFoldDB" id="A0AAN6H991"/>
<feature type="region of interest" description="Disordered" evidence="1">
    <location>
        <begin position="19"/>
        <end position="58"/>
    </location>
</feature>
<dbReference type="EMBL" id="JAUJLE010000418">
    <property type="protein sequence ID" value="KAK0957011.1"/>
    <property type="molecule type" value="Genomic_DNA"/>
</dbReference>
<dbReference type="Proteomes" id="UP001175353">
    <property type="component" value="Unassembled WGS sequence"/>
</dbReference>
<proteinExistence type="predicted"/>
<evidence type="ECO:0000313" key="2">
    <source>
        <dbReference type="EMBL" id="KAK0957011.1"/>
    </source>
</evidence>
<sequence length="58" mass="6395">NPMMAMSMQGMQQQGMKLPIMPAQGQGYGQGQQQQQDRYSGPPQPDQSGNPYAPREGR</sequence>
<reference evidence="2" key="1">
    <citation type="submission" date="2023-06" db="EMBL/GenBank/DDBJ databases">
        <title>Black Yeasts Isolated from many extreme environments.</title>
        <authorList>
            <person name="Coleine C."/>
            <person name="Stajich J.E."/>
            <person name="Selbmann L."/>
        </authorList>
    </citation>
    <scope>NUCLEOTIDE SEQUENCE</scope>
    <source>
        <strain evidence="2">CCFEE 5200</strain>
    </source>
</reference>
<accession>A0AAN6H991</accession>
<comment type="caution">
    <text evidence="2">The sequence shown here is derived from an EMBL/GenBank/DDBJ whole genome shotgun (WGS) entry which is preliminary data.</text>
</comment>